<dbReference type="AlphaFoldDB" id="A0AAD3TZH4"/>
<comment type="caution">
    <text evidence="5">The sequence shown here is derived from an EMBL/GenBank/DDBJ whole genome shotgun (WGS) entry which is preliminary data.</text>
</comment>
<keyword evidence="6" id="KW-1185">Reference proteome</keyword>
<evidence type="ECO:0000256" key="1">
    <source>
        <dbReference type="ARBA" id="ARBA00001255"/>
    </source>
</evidence>
<dbReference type="GO" id="GO:0004557">
    <property type="term" value="F:alpha-galactosidase activity"/>
    <property type="evidence" value="ECO:0007669"/>
    <property type="project" value="UniProtKB-EC"/>
</dbReference>
<reference evidence="5" key="2">
    <citation type="submission" date="2023-06" db="EMBL/GenBank/DDBJ databases">
        <authorList>
            <person name="Kobayashi Y."/>
            <person name="Kayamori A."/>
            <person name="Aoki K."/>
            <person name="Shiwa Y."/>
            <person name="Fujita N."/>
            <person name="Sugita T."/>
            <person name="Iwasaki W."/>
            <person name="Tanaka N."/>
            <person name="Takashima M."/>
        </authorList>
    </citation>
    <scope>NUCLEOTIDE SEQUENCE</scope>
    <source>
        <strain evidence="5">HIS016</strain>
    </source>
</reference>
<evidence type="ECO:0000256" key="4">
    <source>
        <dbReference type="ARBA" id="ARBA00049426"/>
    </source>
</evidence>
<dbReference type="SUPFAM" id="SSF51445">
    <property type="entry name" value="(Trans)glycosidases"/>
    <property type="match status" value="1"/>
</dbReference>
<keyword evidence="3" id="KW-0119">Carbohydrate metabolism</keyword>
<name>A0AAD3TZH4_9TREE</name>
<accession>A0AAD3TZH4</accession>
<dbReference type="InterPro" id="IPR017853">
    <property type="entry name" value="GH"/>
</dbReference>
<evidence type="ECO:0000256" key="3">
    <source>
        <dbReference type="ARBA" id="ARBA00023277"/>
    </source>
</evidence>
<dbReference type="PANTHER" id="PTHR31268:SF32">
    <property type="entry name" value="GALACTINOL--SUCROSE GALACTOSYLTRANSFERASE 2-RELATED"/>
    <property type="match status" value="1"/>
</dbReference>
<evidence type="ECO:0000256" key="2">
    <source>
        <dbReference type="ARBA" id="ARBA00007240"/>
    </source>
</evidence>
<evidence type="ECO:0008006" key="7">
    <source>
        <dbReference type="Google" id="ProtNLM"/>
    </source>
</evidence>
<evidence type="ECO:0000313" key="5">
    <source>
        <dbReference type="EMBL" id="GMK59744.1"/>
    </source>
</evidence>
<protein>
    <recommendedName>
        <fullName evidence="7">Alpha-galactosidase</fullName>
    </recommendedName>
</protein>
<dbReference type="Gene3D" id="3.20.20.70">
    <property type="entry name" value="Aldolase class I"/>
    <property type="match status" value="1"/>
</dbReference>
<gene>
    <name evidence="5" type="ORF">CspeluHIS016_0803500</name>
</gene>
<dbReference type="Pfam" id="PF05691">
    <property type="entry name" value="Raffinose_syn"/>
    <property type="match status" value="1"/>
</dbReference>
<dbReference type="EMBL" id="BTCM01000008">
    <property type="protein sequence ID" value="GMK59744.1"/>
    <property type="molecule type" value="Genomic_DNA"/>
</dbReference>
<dbReference type="GO" id="GO:0047274">
    <property type="term" value="F:galactinol-sucrose galactosyltransferase activity"/>
    <property type="evidence" value="ECO:0007669"/>
    <property type="project" value="UniProtKB-EC"/>
</dbReference>
<organism evidence="5 6">
    <name type="scientific">Cutaneotrichosporon spelunceum</name>
    <dbReference type="NCBI Taxonomy" id="1672016"/>
    <lineage>
        <taxon>Eukaryota</taxon>
        <taxon>Fungi</taxon>
        <taxon>Dikarya</taxon>
        <taxon>Basidiomycota</taxon>
        <taxon>Agaricomycotina</taxon>
        <taxon>Tremellomycetes</taxon>
        <taxon>Trichosporonales</taxon>
        <taxon>Trichosporonaceae</taxon>
        <taxon>Cutaneotrichosporon</taxon>
    </lineage>
</organism>
<evidence type="ECO:0000313" key="6">
    <source>
        <dbReference type="Proteomes" id="UP001222932"/>
    </source>
</evidence>
<dbReference type="PANTHER" id="PTHR31268">
    <property type="match status" value="1"/>
</dbReference>
<dbReference type="InterPro" id="IPR008811">
    <property type="entry name" value="Glycosyl_hydrolases_36"/>
</dbReference>
<proteinExistence type="inferred from homology"/>
<comment type="similarity">
    <text evidence="2">Belongs to the glycosyl hydrolases 36 family.</text>
</comment>
<reference evidence="5" key="1">
    <citation type="journal article" date="2023" name="BMC Genomics">
        <title>Chromosome-level genome assemblies of Cutaneotrichosporon spp. (Trichosporonales, Basidiomycota) reveal imbalanced evolution between nucleotide sequences and chromosome synteny.</title>
        <authorList>
            <person name="Kobayashi Y."/>
            <person name="Kayamori A."/>
            <person name="Aoki K."/>
            <person name="Shiwa Y."/>
            <person name="Matsutani M."/>
            <person name="Fujita N."/>
            <person name="Sugita T."/>
            <person name="Iwasaki W."/>
            <person name="Tanaka N."/>
            <person name="Takashima M."/>
        </authorList>
    </citation>
    <scope>NUCLEOTIDE SEQUENCE</scope>
    <source>
        <strain evidence="5">HIS016</strain>
    </source>
</reference>
<comment type="catalytic activity">
    <reaction evidence="4">
        <text>alpha-D-galactosyl-(1-&gt;3)-1D-myo-inositol + sucrose = raffinose + myo-inositol</text>
        <dbReference type="Rhea" id="RHEA:20161"/>
        <dbReference type="ChEBI" id="CHEBI:16634"/>
        <dbReference type="ChEBI" id="CHEBI:17268"/>
        <dbReference type="ChEBI" id="CHEBI:17505"/>
        <dbReference type="ChEBI" id="CHEBI:17992"/>
        <dbReference type="EC" id="2.4.1.82"/>
    </reaction>
</comment>
<dbReference type="InterPro" id="IPR013785">
    <property type="entry name" value="Aldolase_TIM"/>
</dbReference>
<dbReference type="Proteomes" id="UP001222932">
    <property type="component" value="Unassembled WGS sequence"/>
</dbReference>
<sequence>MTSHIISYVTAVSVPPGTEHKAFDVSIPNLTPQADGWAWYRPRPTWIEAQHLPSLDALKENTVHMLLLRNTDEYVCVLPVSSETALANLSREADHGLVVNVRGSSYARHGRAAVVVTRTHNARYITALCSAAVAEARKWLMKEPAAYQPLEPGPLDGVGFCTWNALHEGRNVNEESIRHLVDTLVDARLPIQTFIVDDGWQDKRHFRDSSDEDDRRRGLWSFDAKPEIGAGGMKGIVHMVKERLESVESTGVVDVGAWIALTGGYWDGIHPDSPLVDKYGCKKYPASRQWWRGCPEDPLEPNYMPRGESFYVLPPPERAAEFWGDWFKKLQDAGITFLKVDNQAAVTALDGVDGVHEALHLWETMYTAAERVFGPDRVIHCMSHSEAMWCGPQGLGMTTGGRRFVWRNSDDYGLTGRSPYAHQQHLFTNLMNTMLANAQCTVPDADMFMTAQQHPHTHALLRALFPGPLLLTDKPGEHDPALLWRLIGRDKRGVARVLKASRAAEPLARRVFDTSILDYVNGSGQWAAAIVGRHTILGCWNVRGGYDKPCRVVDELTITDVEDAIGHEVDKHYVVARLGVEEPGVIGASVIKPGDKGPIGHIGSLAMLSAASFWITPCERQAVGFTAVLGLIDHFAGPAALDSLEFTINTICVKLKYAGTLGVLVHAPFKPSATALVDRRPAIVRTTSLDSLTGTKDADVFLLTLDVGTSDRAPGDESDSDVWDVVIGVE</sequence>
<comment type="catalytic activity">
    <reaction evidence="1">
        <text>Hydrolysis of terminal, non-reducing alpha-D-galactose residues in alpha-D-galactosides, including galactose oligosaccharides, galactomannans and galactolipids.</text>
        <dbReference type="EC" id="3.2.1.22"/>
    </reaction>
</comment>